<dbReference type="AlphaFoldDB" id="A0A2S9RQU3"/>
<dbReference type="Pfam" id="PF00419">
    <property type="entry name" value="Fimbrial"/>
    <property type="match status" value="1"/>
</dbReference>
<dbReference type="InterPro" id="IPR000259">
    <property type="entry name" value="Adhesion_dom_fimbrial"/>
</dbReference>
<evidence type="ECO:0000256" key="1">
    <source>
        <dbReference type="ARBA" id="ARBA00004561"/>
    </source>
</evidence>
<dbReference type="InterPro" id="IPR008966">
    <property type="entry name" value="Adhesion_dom_sf"/>
</dbReference>
<evidence type="ECO:0000256" key="4">
    <source>
        <dbReference type="ARBA" id="ARBA00023263"/>
    </source>
</evidence>
<evidence type="ECO:0000259" key="5">
    <source>
        <dbReference type="Pfam" id="PF00419"/>
    </source>
</evidence>
<keyword evidence="3" id="KW-0732">Signal</keyword>
<sequence>MVENTCKVKTDSRNLTVTLNDVGKTHLTAQGNTAMPTPFTITLENCNVATANNKPKATKVGAYFYSWENVDKDNSYTLKNTHTGTDKANNVNIQLTEADGVTAISVVGKDTTDFTTQTQNPAIAATLTNNHISNKTPISPNDIKLHYSAQYYATGQSEAGKVQSSVNFEIAYE</sequence>
<comment type="subcellular location">
    <subcellularLocation>
        <location evidence="1">Fimbrium</location>
    </subcellularLocation>
</comment>
<comment type="caution">
    <text evidence="6">The sequence shown here is derived from an EMBL/GenBank/DDBJ whole genome shotgun (WGS) entry which is preliminary data.</text>
</comment>
<dbReference type="PANTHER" id="PTHR33420:SF3">
    <property type="entry name" value="FIMBRIAL SUBUNIT ELFA"/>
    <property type="match status" value="1"/>
</dbReference>
<dbReference type="SUPFAM" id="SSF49401">
    <property type="entry name" value="Bacterial adhesins"/>
    <property type="match status" value="1"/>
</dbReference>
<feature type="domain" description="Fimbrial-type adhesion" evidence="5">
    <location>
        <begin position="2"/>
        <end position="172"/>
    </location>
</feature>
<dbReference type="PANTHER" id="PTHR33420">
    <property type="entry name" value="FIMBRIAL SUBUNIT ELFA-RELATED"/>
    <property type="match status" value="1"/>
</dbReference>
<dbReference type="EMBL" id="NEBY01000151">
    <property type="protein sequence ID" value="PRJ63053.1"/>
    <property type="molecule type" value="Genomic_DNA"/>
</dbReference>
<gene>
    <name evidence="6" type="primary">hifA_2</name>
    <name evidence="6" type="ORF">BV102_00782</name>
</gene>
<evidence type="ECO:0000256" key="2">
    <source>
        <dbReference type="ARBA" id="ARBA00006671"/>
    </source>
</evidence>
<dbReference type="GO" id="GO:0043709">
    <property type="term" value="P:cell adhesion involved in single-species biofilm formation"/>
    <property type="evidence" value="ECO:0007669"/>
    <property type="project" value="TreeGrafter"/>
</dbReference>
<proteinExistence type="inferred from homology"/>
<comment type="similarity">
    <text evidence="2">Belongs to the fimbrial protein family.</text>
</comment>
<evidence type="ECO:0000313" key="7">
    <source>
        <dbReference type="Proteomes" id="UP000238532"/>
    </source>
</evidence>
<dbReference type="Proteomes" id="UP000238532">
    <property type="component" value="Unassembled WGS sequence"/>
</dbReference>
<protein>
    <submittedName>
        <fullName evidence="6">Major fimbrial subunit</fullName>
    </submittedName>
</protein>
<name>A0A2S9RQU3_HAEIF</name>
<evidence type="ECO:0000313" key="6">
    <source>
        <dbReference type="EMBL" id="PRJ63053.1"/>
    </source>
</evidence>
<keyword evidence="4" id="KW-0281">Fimbrium</keyword>
<accession>A0A2S9RQU3</accession>
<reference evidence="6 7" key="1">
    <citation type="submission" date="2017-04" db="EMBL/GenBank/DDBJ databases">
        <title>Haemophilus influenzae in COPD genome sequencing project.</title>
        <authorList>
            <person name="Murphy T.F."/>
            <person name="Kong Y."/>
            <person name="Nadendla S."/>
            <person name="Tettelin H."/>
            <person name="Pettigrew M."/>
        </authorList>
    </citation>
    <scope>NUCLEOTIDE SEQUENCE [LARGE SCALE GENOMIC DNA]</scope>
    <source>
        <strain evidence="6 7">56P127H1</strain>
    </source>
</reference>
<dbReference type="Gene3D" id="2.60.40.1090">
    <property type="entry name" value="Fimbrial-type adhesion domain"/>
    <property type="match status" value="1"/>
</dbReference>
<dbReference type="InterPro" id="IPR050263">
    <property type="entry name" value="Bact_Fimbrial_Adh_Pro"/>
</dbReference>
<dbReference type="GO" id="GO:0009289">
    <property type="term" value="C:pilus"/>
    <property type="evidence" value="ECO:0007669"/>
    <property type="project" value="UniProtKB-SubCell"/>
</dbReference>
<evidence type="ECO:0000256" key="3">
    <source>
        <dbReference type="ARBA" id="ARBA00022729"/>
    </source>
</evidence>
<organism evidence="6 7">
    <name type="scientific">Haemophilus influenzae</name>
    <dbReference type="NCBI Taxonomy" id="727"/>
    <lineage>
        <taxon>Bacteria</taxon>
        <taxon>Pseudomonadati</taxon>
        <taxon>Pseudomonadota</taxon>
        <taxon>Gammaproteobacteria</taxon>
        <taxon>Pasteurellales</taxon>
        <taxon>Pasteurellaceae</taxon>
        <taxon>Haemophilus</taxon>
    </lineage>
</organism>
<dbReference type="InterPro" id="IPR036937">
    <property type="entry name" value="Adhesion_dom_fimbrial_sf"/>
</dbReference>